<dbReference type="CDD" id="cd02932">
    <property type="entry name" value="OYE_YqiM_FMN"/>
    <property type="match status" value="1"/>
</dbReference>
<evidence type="ECO:0000256" key="3">
    <source>
        <dbReference type="ARBA" id="ARBA00022643"/>
    </source>
</evidence>
<feature type="domain" description="NADH:flavin oxidoreductase/NADH oxidase N-terminal" evidence="6">
    <location>
        <begin position="3"/>
        <end position="341"/>
    </location>
</feature>
<keyword evidence="4" id="KW-0521">NADP</keyword>
<gene>
    <name evidence="7" type="ORF">METZ01_LOCUS31654</name>
</gene>
<organism evidence="7">
    <name type="scientific">marine metagenome</name>
    <dbReference type="NCBI Taxonomy" id="408172"/>
    <lineage>
        <taxon>unclassified sequences</taxon>
        <taxon>metagenomes</taxon>
        <taxon>ecological metagenomes</taxon>
    </lineage>
</organism>
<evidence type="ECO:0000259" key="6">
    <source>
        <dbReference type="Pfam" id="PF00724"/>
    </source>
</evidence>
<evidence type="ECO:0000256" key="2">
    <source>
        <dbReference type="ARBA" id="ARBA00022630"/>
    </source>
</evidence>
<evidence type="ECO:0000256" key="1">
    <source>
        <dbReference type="ARBA" id="ARBA00001917"/>
    </source>
</evidence>
<evidence type="ECO:0000256" key="4">
    <source>
        <dbReference type="ARBA" id="ARBA00022857"/>
    </source>
</evidence>
<evidence type="ECO:0000256" key="5">
    <source>
        <dbReference type="ARBA" id="ARBA00023002"/>
    </source>
</evidence>
<dbReference type="GO" id="GO:0050661">
    <property type="term" value="F:NADP binding"/>
    <property type="evidence" value="ECO:0007669"/>
    <property type="project" value="InterPro"/>
</dbReference>
<accession>A0A381QIK4</accession>
<dbReference type="InterPro" id="IPR001155">
    <property type="entry name" value="OxRdtase_FMN_N"/>
</dbReference>
<dbReference type="PANTHER" id="PTHR43303:SF4">
    <property type="entry name" value="NADPH DEHYDROGENASE C23G7.10C-RELATED"/>
    <property type="match status" value="1"/>
</dbReference>
<dbReference type="InterPro" id="IPR013785">
    <property type="entry name" value="Aldolase_TIM"/>
</dbReference>
<dbReference type="GO" id="GO:0003959">
    <property type="term" value="F:NADPH dehydrogenase activity"/>
    <property type="evidence" value="ECO:0007669"/>
    <property type="project" value="InterPro"/>
</dbReference>
<dbReference type="GO" id="GO:0010181">
    <property type="term" value="F:FMN binding"/>
    <property type="evidence" value="ECO:0007669"/>
    <property type="project" value="InterPro"/>
</dbReference>
<dbReference type="SUPFAM" id="SSF51395">
    <property type="entry name" value="FMN-linked oxidoreductases"/>
    <property type="match status" value="1"/>
</dbReference>
<comment type="cofactor">
    <cofactor evidence="1">
        <name>FMN</name>
        <dbReference type="ChEBI" id="CHEBI:58210"/>
    </cofactor>
</comment>
<dbReference type="Gene3D" id="3.20.20.70">
    <property type="entry name" value="Aldolase class I"/>
    <property type="match status" value="1"/>
</dbReference>
<reference evidence="7" key="1">
    <citation type="submission" date="2018-05" db="EMBL/GenBank/DDBJ databases">
        <authorList>
            <person name="Lanie J.A."/>
            <person name="Ng W.-L."/>
            <person name="Kazmierczak K.M."/>
            <person name="Andrzejewski T.M."/>
            <person name="Davidsen T.M."/>
            <person name="Wayne K.J."/>
            <person name="Tettelin H."/>
            <person name="Glass J.I."/>
            <person name="Rusch D."/>
            <person name="Podicherti R."/>
            <person name="Tsui H.-C.T."/>
            <person name="Winkler M.E."/>
        </authorList>
    </citation>
    <scope>NUCLEOTIDE SEQUENCE</scope>
</reference>
<dbReference type="InterPro" id="IPR044152">
    <property type="entry name" value="YqjM-like"/>
</dbReference>
<protein>
    <recommendedName>
        <fullName evidence="6">NADH:flavin oxidoreductase/NADH oxidase N-terminal domain-containing protein</fullName>
    </recommendedName>
</protein>
<dbReference type="EMBL" id="UINC01001368">
    <property type="protein sequence ID" value="SUZ78800.1"/>
    <property type="molecule type" value="Genomic_DNA"/>
</dbReference>
<dbReference type="AlphaFoldDB" id="A0A381QIK4"/>
<dbReference type="Pfam" id="PF00724">
    <property type="entry name" value="Oxidored_FMN"/>
    <property type="match status" value="1"/>
</dbReference>
<evidence type="ECO:0000313" key="7">
    <source>
        <dbReference type="EMBL" id="SUZ78800.1"/>
    </source>
</evidence>
<keyword evidence="5" id="KW-0560">Oxidoreductase</keyword>
<proteinExistence type="predicted"/>
<keyword evidence="2" id="KW-0285">Flavoprotein</keyword>
<sequence>MSKLFSPITIRGEKIPNRVFVAPMCQYSSETEDGHCCTWHTVHYGTRAVGGAGLVMLEASSVRPDGRITPWDLGIWDDSHVVSMGPVVDAIVGNGATPAIQLAHAGRKASHGKPWDGSKMLSASQGGWETIAPSPISFQEDWDVPREMTLDDIRQVVDDFASSAERAVNAGMKVIELHMAHGYLGCEFLSPLSNQRDDQYGGSLENRARFPLEVTRAVRNAIPDSMPLFVRVSATEYMDNGWDVEECVEFSGWLKGMGVDLIDCSSGGNSATQTLTPFPGYQVQFSARIRSGAEVATGAVGLITEPAQAEKILDDGDADVILLARELLRNPYWPIHAQTELDGAADWPDQYKRVAELRNYPTPPR</sequence>
<name>A0A381QIK4_9ZZZZ</name>
<keyword evidence="3" id="KW-0288">FMN</keyword>
<dbReference type="PANTHER" id="PTHR43303">
    <property type="entry name" value="NADPH DEHYDROGENASE C23G7.10C-RELATED"/>
    <property type="match status" value="1"/>
</dbReference>